<dbReference type="Gene3D" id="3.40.630.30">
    <property type="match status" value="1"/>
</dbReference>
<feature type="domain" description="N-acetyltransferase" evidence="1">
    <location>
        <begin position="7"/>
        <end position="166"/>
    </location>
</feature>
<evidence type="ECO:0000259" key="1">
    <source>
        <dbReference type="PROSITE" id="PS51186"/>
    </source>
</evidence>
<protein>
    <submittedName>
        <fullName evidence="2">GNAT family N-acetyltransferase</fullName>
    </submittedName>
</protein>
<evidence type="ECO:0000313" key="2">
    <source>
        <dbReference type="EMBL" id="MBO2010855.1"/>
    </source>
</evidence>
<organism evidence="2 3">
    <name type="scientific">Hymenobacter negativus</name>
    <dbReference type="NCBI Taxonomy" id="2795026"/>
    <lineage>
        <taxon>Bacteria</taxon>
        <taxon>Pseudomonadati</taxon>
        <taxon>Bacteroidota</taxon>
        <taxon>Cytophagia</taxon>
        <taxon>Cytophagales</taxon>
        <taxon>Hymenobacteraceae</taxon>
        <taxon>Hymenobacter</taxon>
    </lineage>
</organism>
<dbReference type="PANTHER" id="PTHR43328">
    <property type="entry name" value="ACETYLTRANSFERASE-RELATED"/>
    <property type="match status" value="1"/>
</dbReference>
<dbReference type="PANTHER" id="PTHR43328:SF1">
    <property type="entry name" value="N-ACETYLTRANSFERASE DOMAIN-CONTAINING PROTEIN"/>
    <property type="match status" value="1"/>
</dbReference>
<proteinExistence type="predicted"/>
<gene>
    <name evidence="2" type="ORF">J4E00_17475</name>
</gene>
<dbReference type="Pfam" id="PF13302">
    <property type="entry name" value="Acetyltransf_3"/>
    <property type="match status" value="1"/>
</dbReference>
<evidence type="ECO:0000313" key="3">
    <source>
        <dbReference type="Proteomes" id="UP000664369"/>
    </source>
</evidence>
<keyword evidence="3" id="KW-1185">Reference proteome</keyword>
<dbReference type="EMBL" id="JAGETZ010000008">
    <property type="protein sequence ID" value="MBO2010855.1"/>
    <property type="molecule type" value="Genomic_DNA"/>
</dbReference>
<dbReference type="InterPro" id="IPR016181">
    <property type="entry name" value="Acyl_CoA_acyltransferase"/>
</dbReference>
<dbReference type="InterPro" id="IPR000182">
    <property type="entry name" value="GNAT_dom"/>
</dbReference>
<dbReference type="SUPFAM" id="SSF55729">
    <property type="entry name" value="Acyl-CoA N-acyltransferases (Nat)"/>
    <property type="match status" value="1"/>
</dbReference>
<accession>A0ABS3QJH4</accession>
<name>A0ABS3QJH4_9BACT</name>
<dbReference type="RefSeq" id="WP_208176495.1">
    <property type="nucleotide sequence ID" value="NZ_JAGETZ010000008.1"/>
</dbReference>
<dbReference type="Proteomes" id="UP000664369">
    <property type="component" value="Unassembled WGS sequence"/>
</dbReference>
<dbReference type="PROSITE" id="PS51186">
    <property type="entry name" value="GNAT"/>
    <property type="match status" value="1"/>
</dbReference>
<reference evidence="2 3" key="1">
    <citation type="submission" date="2021-03" db="EMBL/GenBank/DDBJ databases">
        <authorList>
            <person name="Kim M.K."/>
        </authorList>
    </citation>
    <scope>NUCLEOTIDE SEQUENCE [LARGE SCALE GENOMIC DNA]</scope>
    <source>
        <strain evidence="2 3">BT442</strain>
    </source>
</reference>
<sequence length="169" mass="18948">MLQSNNVVLRRLEAADQAALARLANNKKIWDQLRDYIPFPYSSQHAADFIALTRQEPVPMTFGIEARGCLSGVVGLVGLSDVYRKTAEIGYWIGEPFWNQGLASAAVGLATHHAVQHLGFTRVHAGVFAYNVASMRVLLKNGYVREGIFQKAVFKNEQVWDEHRFAFVK</sequence>
<comment type="caution">
    <text evidence="2">The sequence shown here is derived from an EMBL/GenBank/DDBJ whole genome shotgun (WGS) entry which is preliminary data.</text>
</comment>